<keyword evidence="1" id="KW-0812">Transmembrane</keyword>
<comment type="caution">
    <text evidence="2">The sequence shown here is derived from an EMBL/GenBank/DDBJ whole genome shotgun (WGS) entry which is preliminary data.</text>
</comment>
<feature type="transmembrane region" description="Helical" evidence="1">
    <location>
        <begin position="58"/>
        <end position="80"/>
    </location>
</feature>
<keyword evidence="3" id="KW-1185">Reference proteome</keyword>
<keyword evidence="1" id="KW-1133">Transmembrane helix</keyword>
<accession>A0ABW1VCF7</accession>
<feature type="transmembrane region" description="Helical" evidence="1">
    <location>
        <begin position="87"/>
        <end position="106"/>
    </location>
</feature>
<protein>
    <submittedName>
        <fullName evidence="2">Uncharacterized protein</fullName>
    </submittedName>
</protein>
<keyword evidence="1" id="KW-0472">Membrane</keyword>
<dbReference type="EMBL" id="JBHSTP010000001">
    <property type="protein sequence ID" value="MFC6355413.1"/>
    <property type="molecule type" value="Genomic_DNA"/>
</dbReference>
<organism evidence="2 3">
    <name type="scientific">Luethyella okanaganae</name>
    <dbReference type="NCBI Taxonomy" id="69372"/>
    <lineage>
        <taxon>Bacteria</taxon>
        <taxon>Bacillati</taxon>
        <taxon>Actinomycetota</taxon>
        <taxon>Actinomycetes</taxon>
        <taxon>Micrococcales</taxon>
        <taxon>Microbacteriaceae</taxon>
        <taxon>Luethyella</taxon>
    </lineage>
</organism>
<dbReference type="RefSeq" id="WP_386728206.1">
    <property type="nucleotide sequence ID" value="NZ_JBHSTP010000001.1"/>
</dbReference>
<gene>
    <name evidence="2" type="ORF">ACFQB0_04755</name>
</gene>
<reference evidence="3" key="1">
    <citation type="journal article" date="2019" name="Int. J. Syst. Evol. Microbiol.">
        <title>The Global Catalogue of Microorganisms (GCM) 10K type strain sequencing project: providing services to taxonomists for standard genome sequencing and annotation.</title>
        <authorList>
            <consortium name="The Broad Institute Genomics Platform"/>
            <consortium name="The Broad Institute Genome Sequencing Center for Infectious Disease"/>
            <person name="Wu L."/>
            <person name="Ma J."/>
        </authorList>
    </citation>
    <scope>NUCLEOTIDE SEQUENCE [LARGE SCALE GENOMIC DNA]</scope>
    <source>
        <strain evidence="3">CCUG 43304</strain>
    </source>
</reference>
<evidence type="ECO:0000313" key="2">
    <source>
        <dbReference type="EMBL" id="MFC6355413.1"/>
    </source>
</evidence>
<evidence type="ECO:0000313" key="3">
    <source>
        <dbReference type="Proteomes" id="UP001596306"/>
    </source>
</evidence>
<name>A0ABW1VCF7_9MICO</name>
<evidence type="ECO:0000256" key="1">
    <source>
        <dbReference type="SAM" id="Phobius"/>
    </source>
</evidence>
<dbReference type="Proteomes" id="UP001596306">
    <property type="component" value="Unassembled WGS sequence"/>
</dbReference>
<proteinExistence type="predicted"/>
<sequence>MSIEFRQLRWAAWLQLVQGALMEGLPFIGLGVLIAFNVDATIVAHGFSFIVPFFNENLYLMMVMSGIFGALRIVGSVGLLKNRMWGFALSAINCVVTLVLMIFMLPAGIADGLLSGAALLLLLIARYGKTPISTRSLSS</sequence>
<feature type="transmembrane region" description="Helical" evidence="1">
    <location>
        <begin position="12"/>
        <end position="38"/>
    </location>
</feature>